<evidence type="ECO:0000256" key="2">
    <source>
        <dbReference type="ARBA" id="ARBA00022980"/>
    </source>
</evidence>
<reference evidence="6 7" key="1">
    <citation type="journal article" date="2016" name="Nat. Commun.">
        <title>Thousands of microbial genomes shed light on interconnected biogeochemical processes in an aquifer system.</title>
        <authorList>
            <person name="Anantharaman K."/>
            <person name="Brown C.T."/>
            <person name="Hug L.A."/>
            <person name="Sharon I."/>
            <person name="Castelle C.J."/>
            <person name="Probst A.J."/>
            <person name="Thomas B.C."/>
            <person name="Singh A."/>
            <person name="Wilkins M.J."/>
            <person name="Karaoz U."/>
            <person name="Brodie E.L."/>
            <person name="Williams K.H."/>
            <person name="Hubbard S.S."/>
            <person name="Banfield J.F."/>
        </authorList>
    </citation>
    <scope>NUCLEOTIDE SEQUENCE [LARGE SCALE GENOMIC DNA]</scope>
</reference>
<dbReference type="SUPFAM" id="SSF57829">
    <property type="entry name" value="Zn-binding ribosomal proteins"/>
    <property type="match status" value="1"/>
</dbReference>
<dbReference type="HAMAP" id="MF_00340">
    <property type="entry name" value="Ribosomal_bL32"/>
    <property type="match status" value="1"/>
</dbReference>
<dbReference type="STRING" id="1802723.A2675_00245"/>
<dbReference type="AlphaFoldDB" id="A0A1G2S6V4"/>
<evidence type="ECO:0000313" key="6">
    <source>
        <dbReference type="EMBL" id="OHA80302.1"/>
    </source>
</evidence>
<comment type="similarity">
    <text evidence="1 5">Belongs to the bacterial ribosomal protein bL32 family.</text>
</comment>
<dbReference type="PANTHER" id="PTHR35534:SF1">
    <property type="entry name" value="LARGE RIBOSOMAL SUBUNIT PROTEIN BL32"/>
    <property type="match status" value="1"/>
</dbReference>
<dbReference type="InterPro" id="IPR044957">
    <property type="entry name" value="Ribosomal_bL32_bact"/>
</dbReference>
<evidence type="ECO:0000256" key="3">
    <source>
        <dbReference type="ARBA" id="ARBA00023274"/>
    </source>
</evidence>
<evidence type="ECO:0000256" key="4">
    <source>
        <dbReference type="ARBA" id="ARBA00035178"/>
    </source>
</evidence>
<evidence type="ECO:0000256" key="5">
    <source>
        <dbReference type="HAMAP-Rule" id="MF_00340"/>
    </source>
</evidence>
<sequence>MTIRMRHTRAHTGNRRSHHALVAPRLSVCENCKQSHLRHRVCGNCGFYRGKEVVDITARIEAKTKKQQTKEKALATK</sequence>
<dbReference type="GO" id="GO:0015934">
    <property type="term" value="C:large ribosomal subunit"/>
    <property type="evidence" value="ECO:0007669"/>
    <property type="project" value="InterPro"/>
</dbReference>
<dbReference type="Proteomes" id="UP000176997">
    <property type="component" value="Unassembled WGS sequence"/>
</dbReference>
<accession>A0A1G2S6V4</accession>
<dbReference type="InterPro" id="IPR002677">
    <property type="entry name" value="Ribosomal_bL32"/>
</dbReference>
<dbReference type="NCBIfam" id="TIGR01031">
    <property type="entry name" value="rpmF_bact"/>
    <property type="match status" value="1"/>
</dbReference>
<dbReference type="Pfam" id="PF01783">
    <property type="entry name" value="Ribosomal_L32p"/>
    <property type="match status" value="1"/>
</dbReference>
<name>A0A1G2S6V4_9BACT</name>
<dbReference type="GO" id="GO:0006412">
    <property type="term" value="P:translation"/>
    <property type="evidence" value="ECO:0007669"/>
    <property type="project" value="UniProtKB-UniRule"/>
</dbReference>
<protein>
    <recommendedName>
        <fullName evidence="4 5">Large ribosomal subunit protein bL32</fullName>
    </recommendedName>
</protein>
<comment type="caution">
    <text evidence="6">The sequence shown here is derived from an EMBL/GenBank/DDBJ whole genome shotgun (WGS) entry which is preliminary data.</text>
</comment>
<proteinExistence type="inferred from homology"/>
<dbReference type="PANTHER" id="PTHR35534">
    <property type="entry name" value="50S RIBOSOMAL PROTEIN L32"/>
    <property type="match status" value="1"/>
</dbReference>
<keyword evidence="3 5" id="KW-0687">Ribonucleoprotein</keyword>
<dbReference type="GO" id="GO:0003735">
    <property type="term" value="F:structural constituent of ribosome"/>
    <property type="evidence" value="ECO:0007669"/>
    <property type="project" value="InterPro"/>
</dbReference>
<evidence type="ECO:0000256" key="1">
    <source>
        <dbReference type="ARBA" id="ARBA00008560"/>
    </source>
</evidence>
<keyword evidence="2 5" id="KW-0689">Ribosomal protein</keyword>
<organism evidence="6 7">
    <name type="scientific">Candidatus Yonathbacteria bacterium RIFCSPHIGHO2_01_FULL_51_10</name>
    <dbReference type="NCBI Taxonomy" id="1802723"/>
    <lineage>
        <taxon>Bacteria</taxon>
        <taxon>Candidatus Yonathiibacteriota</taxon>
    </lineage>
</organism>
<evidence type="ECO:0000313" key="7">
    <source>
        <dbReference type="Proteomes" id="UP000176997"/>
    </source>
</evidence>
<dbReference type="EMBL" id="MHUS01000028">
    <property type="protein sequence ID" value="OHA80302.1"/>
    <property type="molecule type" value="Genomic_DNA"/>
</dbReference>
<dbReference type="InterPro" id="IPR011332">
    <property type="entry name" value="Ribosomal_zn-bd"/>
</dbReference>
<gene>
    <name evidence="5" type="primary">rpmF</name>
    <name evidence="6" type="ORF">A2675_00245</name>
</gene>